<dbReference type="PANTHER" id="PTHR31313">
    <property type="entry name" value="TY1 ENHANCER ACTIVATOR"/>
    <property type="match status" value="1"/>
</dbReference>
<evidence type="ECO:0000256" key="7">
    <source>
        <dbReference type="ARBA" id="ARBA00023242"/>
    </source>
</evidence>
<evidence type="ECO:0000313" key="10">
    <source>
        <dbReference type="EMBL" id="KAL3420598.1"/>
    </source>
</evidence>
<evidence type="ECO:0000256" key="1">
    <source>
        <dbReference type="ARBA" id="ARBA00004123"/>
    </source>
</evidence>
<evidence type="ECO:0000256" key="4">
    <source>
        <dbReference type="ARBA" id="ARBA00023015"/>
    </source>
</evidence>
<evidence type="ECO:0000259" key="9">
    <source>
        <dbReference type="PROSITE" id="PS50048"/>
    </source>
</evidence>
<dbReference type="Pfam" id="PF00172">
    <property type="entry name" value="Zn_clus"/>
    <property type="match status" value="1"/>
</dbReference>
<keyword evidence="6" id="KW-0804">Transcription</keyword>
<dbReference type="InterPro" id="IPR001138">
    <property type="entry name" value="Zn2Cys6_DnaBD"/>
</dbReference>
<dbReference type="InterPro" id="IPR051615">
    <property type="entry name" value="Transcr_Regulatory_Elem"/>
</dbReference>
<dbReference type="CDD" id="cd12148">
    <property type="entry name" value="fungal_TF_MHR"/>
    <property type="match status" value="1"/>
</dbReference>
<keyword evidence="7" id="KW-0539">Nucleus</keyword>
<evidence type="ECO:0000256" key="6">
    <source>
        <dbReference type="ARBA" id="ARBA00023163"/>
    </source>
</evidence>
<comment type="caution">
    <text evidence="10">The sequence shown here is derived from an EMBL/GenBank/DDBJ whole genome shotgun (WGS) entry which is preliminary data.</text>
</comment>
<keyword evidence="2" id="KW-0479">Metal-binding</keyword>
<dbReference type="Gene3D" id="4.10.240.10">
    <property type="entry name" value="Zn(2)-C6 fungal-type DNA-binding domain"/>
    <property type="match status" value="1"/>
</dbReference>
<feature type="region of interest" description="Disordered" evidence="8">
    <location>
        <begin position="1"/>
        <end position="39"/>
    </location>
</feature>
<feature type="compositionally biased region" description="Polar residues" evidence="8">
    <location>
        <begin position="1"/>
        <end position="13"/>
    </location>
</feature>
<gene>
    <name evidence="10" type="ORF">PVAG01_07043</name>
</gene>
<dbReference type="SMART" id="SM00066">
    <property type="entry name" value="GAL4"/>
    <property type="match status" value="1"/>
</dbReference>
<dbReference type="CDD" id="cd00067">
    <property type="entry name" value="GAL4"/>
    <property type="match status" value="1"/>
</dbReference>
<dbReference type="PROSITE" id="PS50048">
    <property type="entry name" value="ZN2_CY6_FUNGAL_2"/>
    <property type="match status" value="1"/>
</dbReference>
<organism evidence="10 11">
    <name type="scientific">Phlyctema vagabunda</name>
    <dbReference type="NCBI Taxonomy" id="108571"/>
    <lineage>
        <taxon>Eukaryota</taxon>
        <taxon>Fungi</taxon>
        <taxon>Dikarya</taxon>
        <taxon>Ascomycota</taxon>
        <taxon>Pezizomycotina</taxon>
        <taxon>Leotiomycetes</taxon>
        <taxon>Helotiales</taxon>
        <taxon>Dermateaceae</taxon>
        <taxon>Phlyctema</taxon>
    </lineage>
</organism>
<dbReference type="Pfam" id="PF04082">
    <property type="entry name" value="Fungal_trans"/>
    <property type="match status" value="1"/>
</dbReference>
<protein>
    <submittedName>
        <fullName evidence="10">Fungal specific transcription factor</fullName>
    </submittedName>
</protein>
<keyword evidence="5" id="KW-0238">DNA-binding</keyword>
<name>A0ABR4PBA5_9HELO</name>
<evidence type="ECO:0000313" key="11">
    <source>
        <dbReference type="Proteomes" id="UP001629113"/>
    </source>
</evidence>
<dbReference type="PANTHER" id="PTHR31313:SF81">
    <property type="entry name" value="TY1 ENHANCER ACTIVATOR"/>
    <property type="match status" value="1"/>
</dbReference>
<dbReference type="InterPro" id="IPR036864">
    <property type="entry name" value="Zn2-C6_fun-type_DNA-bd_sf"/>
</dbReference>
<proteinExistence type="predicted"/>
<keyword evidence="4" id="KW-0805">Transcription regulation</keyword>
<comment type="subcellular location">
    <subcellularLocation>
        <location evidence="1">Nucleus</location>
    </subcellularLocation>
</comment>
<feature type="compositionally biased region" description="Polar residues" evidence="8">
    <location>
        <begin position="635"/>
        <end position="649"/>
    </location>
</feature>
<keyword evidence="3" id="KW-0862">Zinc</keyword>
<keyword evidence="11" id="KW-1185">Reference proteome</keyword>
<accession>A0ABR4PBA5</accession>
<reference evidence="10 11" key="1">
    <citation type="submission" date="2024-06" db="EMBL/GenBank/DDBJ databases">
        <title>Complete genome of Phlyctema vagabunda strain 19-DSS-EL-015.</title>
        <authorList>
            <person name="Fiorenzani C."/>
        </authorList>
    </citation>
    <scope>NUCLEOTIDE SEQUENCE [LARGE SCALE GENOMIC DNA]</scope>
    <source>
        <strain evidence="10 11">19-DSS-EL-015</strain>
    </source>
</reference>
<dbReference type="SUPFAM" id="SSF57701">
    <property type="entry name" value="Zn2/Cys6 DNA-binding domain"/>
    <property type="match status" value="1"/>
</dbReference>
<feature type="region of interest" description="Disordered" evidence="8">
    <location>
        <begin position="635"/>
        <end position="662"/>
    </location>
</feature>
<evidence type="ECO:0000256" key="8">
    <source>
        <dbReference type="SAM" id="MobiDB-lite"/>
    </source>
</evidence>
<dbReference type="InterPro" id="IPR007219">
    <property type="entry name" value="XnlR_reg_dom"/>
</dbReference>
<dbReference type="EMBL" id="JBFCZG010000006">
    <property type="protein sequence ID" value="KAL3420598.1"/>
    <property type="molecule type" value="Genomic_DNA"/>
</dbReference>
<dbReference type="PROSITE" id="PS00463">
    <property type="entry name" value="ZN2_CY6_FUNGAL_1"/>
    <property type="match status" value="1"/>
</dbReference>
<feature type="compositionally biased region" description="Polar residues" evidence="8">
    <location>
        <begin position="22"/>
        <end position="33"/>
    </location>
</feature>
<evidence type="ECO:0000256" key="5">
    <source>
        <dbReference type="ARBA" id="ARBA00023125"/>
    </source>
</evidence>
<evidence type="ECO:0000256" key="2">
    <source>
        <dbReference type="ARBA" id="ARBA00022723"/>
    </source>
</evidence>
<feature type="domain" description="Zn(2)-C6 fungal-type" evidence="9">
    <location>
        <begin position="47"/>
        <end position="78"/>
    </location>
</feature>
<dbReference type="Proteomes" id="UP001629113">
    <property type="component" value="Unassembled WGS sequence"/>
</dbReference>
<sequence length="766" mass="84598">MQPNAGPLSTSQRVLLPKKETGSSPSTALSQLSEGGPSKKRKCISLACLQCRTRKSKCDGKKPTCAACLDVYSTECVYDIDSDRRRKGALKRDIKNLMEDNERRDVILDALKKASDADVDDIVQLIRSDKTYEAIADSLENLKLNLISRKSSERPTLEGELADFLGKPCADTTGQTRHYGHTSNLAMLGSVEDLNPRTMVQTASWTTVTTDVEFMKHLFNLYFTWSHPFYYVFSQETFFLGMRDRNIKYCSPLLVNSVLAVACHFSDRREARADPDDPSTAGGHFYEEARRLLCEQILSGYEPSPLTTIQALGVLSIGAAMAGYDSPGWRFAGQTMNMAVELGLHTSLNTSPTATLSPTEIEARNITFWGSYNLFTTWAICIGRISSLPHGAITAEKPIVKEAVDQKSWIPYGDPLQPQIAQRGHADSVLLHCSLLAEIVNDSVHMFYAPQGRTTSRKLLNLYARYQKWEEQLPESLRIQPDGQSTAGPVLTMHIYYHNCVLHLFRPFLRVTFVQVAKPPLVVCMEEARALSDLIALHKRYYGLRRVCLILTHCTMTCAIQHLVNLQSPRQDIAEVAAIDLGNAVRALHEMGSSSTMSKRFLNILMGLIRRWAVTVPENVRQAMADAEVTCPTSAISPTVSMRQPSSQRGDAISPSTTNPPTPVSFPPISSLAAAVSAPAMSQPLTHNTQPPSNQNPFWTPFPGTPEGLPIAHSVAATFPSQQHMDISSMLDSGVAGDWAQLNRDGFTLANTGVGMDPALWRWHGQ</sequence>
<evidence type="ECO:0000256" key="3">
    <source>
        <dbReference type="ARBA" id="ARBA00022833"/>
    </source>
</evidence>